<dbReference type="EMBL" id="PP511471">
    <property type="protein sequence ID" value="XCD04526.1"/>
    <property type="molecule type" value="Genomic_DNA"/>
</dbReference>
<evidence type="ECO:0000313" key="1">
    <source>
        <dbReference type="EMBL" id="XCD03427.1"/>
    </source>
</evidence>
<organism evidence="1">
    <name type="scientific">Dulem virus 166</name>
    <dbReference type="NCBI Taxonomy" id="3145643"/>
    <lineage>
        <taxon>Viruses</taxon>
        <taxon>Monodnaviria</taxon>
        <taxon>Sangervirae</taxon>
        <taxon>Phixviricota</taxon>
        <taxon>Malgrandaviricetes</taxon>
        <taxon>Petitvirales</taxon>
        <taxon>Microviridae</taxon>
        <taxon>Microvirus</taxon>
    </lineage>
</organism>
<protein>
    <submittedName>
        <fullName evidence="1">DNA pilot protein</fullName>
    </submittedName>
</protein>
<accession>A0AAU8AV30</accession>
<reference evidence="1" key="1">
    <citation type="submission" date="2024-03" db="EMBL/GenBank/DDBJ databases">
        <title>Diverse circular DNA viruses in blood, oral, and fecal samples of captive lemurs.</title>
        <authorList>
            <person name="Paietta E.N."/>
            <person name="Kraberger S."/>
            <person name="Lund M.C."/>
            <person name="Custer J.M."/>
            <person name="Vargas K.M."/>
            <person name="Ehmke E.E."/>
            <person name="Yoder A.D."/>
            <person name="Varsani A."/>
        </authorList>
    </citation>
    <scope>NUCLEOTIDE SEQUENCE</scope>
    <source>
        <strain evidence="1">Duke_18_65</strain>
        <strain evidence="2">Duke_23FS_48</strain>
    </source>
</reference>
<sequence length="289" mass="31173">MAYNSKANTKNIPKNIKNKDVPKYYKWTYVADNGKIVGSNISQETAYSYLLNQNNKFSQEQSAKSLADDRQTAADNNAWSAGQAQLNRDWQEQMSNTAHQREVKDLISAGLNPVLSANAGAVTGSGAVGTTDTGATGLKSQLAMKKLDLQNARQMAELNAGVQLQMNQQNIASAQKMAKWQNALQRELGYAGFANNEKLANISAGASAYAAQQAASAAYYGANQSYAASKYATDNPQVNNPWAAINSLLGGKSNSAKSSSGFFASVKKAWNKVINDQSRKKGQRPSKRK</sequence>
<name>A0AAU8AV30_9VIRU</name>
<proteinExistence type="predicted"/>
<dbReference type="EMBL" id="PP511356">
    <property type="protein sequence ID" value="XCD03427.1"/>
    <property type="molecule type" value="Genomic_DNA"/>
</dbReference>
<evidence type="ECO:0000313" key="2">
    <source>
        <dbReference type="EMBL" id="XCD04526.1"/>
    </source>
</evidence>